<evidence type="ECO:0000256" key="1">
    <source>
        <dbReference type="SAM" id="MobiDB-lite"/>
    </source>
</evidence>
<evidence type="ECO:0000256" key="2">
    <source>
        <dbReference type="SAM" id="Phobius"/>
    </source>
</evidence>
<keyword evidence="4" id="KW-1185">Reference proteome</keyword>
<dbReference type="PANTHER" id="PTHR37507:SF2">
    <property type="entry name" value="SPORULATION PROTEIN YDCC"/>
    <property type="match status" value="1"/>
</dbReference>
<feature type="compositionally biased region" description="Basic and acidic residues" evidence="1">
    <location>
        <begin position="266"/>
        <end position="286"/>
    </location>
</feature>
<dbReference type="Proteomes" id="UP000198546">
    <property type="component" value="Chromosome i"/>
</dbReference>
<dbReference type="EMBL" id="LT629688">
    <property type="protein sequence ID" value="SDD50059.1"/>
    <property type="molecule type" value="Genomic_DNA"/>
</dbReference>
<reference evidence="3 4" key="1">
    <citation type="submission" date="2016-10" db="EMBL/GenBank/DDBJ databases">
        <authorList>
            <person name="de Groot N.N."/>
        </authorList>
    </citation>
    <scope>NUCLEOTIDE SEQUENCE [LARGE SCALE GENOMIC DNA]</scope>
    <source>
        <strain evidence="3 4">MON 2.2</strain>
    </source>
</reference>
<proteinExistence type="predicted"/>
<dbReference type="Gene3D" id="2.50.20.10">
    <property type="entry name" value="Lipoprotein localisation LolA/LolB/LppX"/>
    <property type="match status" value="1"/>
</dbReference>
<dbReference type="PANTHER" id="PTHR37507">
    <property type="entry name" value="SPORULATION PROTEIN YDCC"/>
    <property type="match status" value="1"/>
</dbReference>
<gene>
    <name evidence="3" type="ORF">SAMN04489747_1085</name>
</gene>
<evidence type="ECO:0000313" key="4">
    <source>
        <dbReference type="Proteomes" id="UP000198546"/>
    </source>
</evidence>
<dbReference type="InterPro" id="IPR052944">
    <property type="entry name" value="Sporulation_related"/>
</dbReference>
<keyword evidence="3" id="KW-0449">Lipoprotein</keyword>
<protein>
    <submittedName>
        <fullName evidence="3">Outer membrane lipoprotein-sorting protein</fullName>
    </submittedName>
</protein>
<keyword evidence="2" id="KW-0812">Transmembrane</keyword>
<sequence length="367" mass="38149">MVAWSAWDRRRSLGGMSLSRRWIPALVAPLVVAAGVVTVPLVADADPGLPERSAAEVLELVATSQESTFSGTVEQTSELGLPDLGALGGGGGEGGVLELLTSSHEARVYVDGPERSRLQVLDQMSQRDVVRNGDEVWLYDSDEKTALNTTLPEHEGGERDAPAGTPAELVQALLEGAEPTTEVSVTDTASVAGRGVYQLRLDPRAGETLVDFVTVAVDAETGMPLAVQVHAVGQQAPAFSIAFTDLDLDTPDASLFSFTPPPGTEVTKKDLPEHDGHESDGHDGARPEAGPEGDDAPVVSGEGWATVVEVETGGLPESEGTAMLEQLTVPVEGGRALQTSLVSVLLTDDGRVLAGAVGVDQLVAAAR</sequence>
<dbReference type="InterPro" id="IPR029046">
    <property type="entry name" value="LolA/LolB/LppX"/>
</dbReference>
<organism evidence="3 4">
    <name type="scientific">Auraticoccus monumenti</name>
    <dbReference type="NCBI Taxonomy" id="675864"/>
    <lineage>
        <taxon>Bacteria</taxon>
        <taxon>Bacillati</taxon>
        <taxon>Actinomycetota</taxon>
        <taxon>Actinomycetes</taxon>
        <taxon>Propionibacteriales</taxon>
        <taxon>Propionibacteriaceae</taxon>
        <taxon>Auraticoccus</taxon>
    </lineage>
</organism>
<accession>A0A1G6V8R2</accession>
<keyword evidence="2" id="KW-0472">Membrane</keyword>
<feature type="transmembrane region" description="Helical" evidence="2">
    <location>
        <begin position="21"/>
        <end position="43"/>
    </location>
</feature>
<dbReference type="AlphaFoldDB" id="A0A1G6V8R2"/>
<evidence type="ECO:0000313" key="3">
    <source>
        <dbReference type="EMBL" id="SDD50059.1"/>
    </source>
</evidence>
<feature type="region of interest" description="Disordered" evidence="1">
    <location>
        <begin position="257"/>
        <end position="299"/>
    </location>
</feature>
<dbReference type="SUPFAM" id="SSF89392">
    <property type="entry name" value="Prokaryotic lipoproteins and lipoprotein localization factors"/>
    <property type="match status" value="1"/>
</dbReference>
<keyword evidence="2" id="KW-1133">Transmembrane helix</keyword>
<dbReference type="STRING" id="675864.SAMN04489747_1085"/>
<name>A0A1G6V8R2_9ACTN</name>